<proteinExistence type="predicted"/>
<dbReference type="EMBL" id="QKRW01000009">
    <property type="protein sequence ID" value="RAL65630.1"/>
    <property type="molecule type" value="Genomic_DNA"/>
</dbReference>
<name>A0A395IZE8_9HELO</name>
<feature type="compositionally biased region" description="Basic and acidic residues" evidence="1">
    <location>
        <begin position="57"/>
        <end position="70"/>
    </location>
</feature>
<comment type="caution">
    <text evidence="2">The sequence shown here is derived from an EMBL/GenBank/DDBJ whole genome shotgun (WGS) entry which is preliminary data.</text>
</comment>
<reference evidence="2 3" key="1">
    <citation type="submission" date="2018-06" db="EMBL/GenBank/DDBJ databases">
        <title>Genome Sequence of the Brown Rot Fungal Pathogen Monilinia fructigena.</title>
        <authorList>
            <person name="Landi L."/>
            <person name="De Miccolis Angelini R.M."/>
            <person name="Pollastro S."/>
            <person name="Abate D."/>
            <person name="Faretra F."/>
            <person name="Romanazzi G."/>
        </authorList>
    </citation>
    <scope>NUCLEOTIDE SEQUENCE [LARGE SCALE GENOMIC DNA]</scope>
    <source>
        <strain evidence="2 3">Mfrg269</strain>
    </source>
</reference>
<organism evidence="2 3">
    <name type="scientific">Monilinia fructigena</name>
    <dbReference type="NCBI Taxonomy" id="38457"/>
    <lineage>
        <taxon>Eukaryota</taxon>
        <taxon>Fungi</taxon>
        <taxon>Dikarya</taxon>
        <taxon>Ascomycota</taxon>
        <taxon>Pezizomycotina</taxon>
        <taxon>Leotiomycetes</taxon>
        <taxon>Helotiales</taxon>
        <taxon>Sclerotiniaceae</taxon>
        <taxon>Monilinia</taxon>
    </lineage>
</organism>
<dbReference type="OrthoDB" id="425534at2759"/>
<feature type="compositionally biased region" description="Basic and acidic residues" evidence="1">
    <location>
        <begin position="22"/>
        <end position="32"/>
    </location>
</feature>
<evidence type="ECO:0000313" key="2">
    <source>
        <dbReference type="EMBL" id="RAL65630.1"/>
    </source>
</evidence>
<feature type="region of interest" description="Disordered" evidence="1">
    <location>
        <begin position="1"/>
        <end position="32"/>
    </location>
</feature>
<evidence type="ECO:0000313" key="3">
    <source>
        <dbReference type="Proteomes" id="UP000249056"/>
    </source>
</evidence>
<keyword evidence="3" id="KW-1185">Reference proteome</keyword>
<protein>
    <submittedName>
        <fullName evidence="2">Uncharacterized protein</fullName>
    </submittedName>
</protein>
<evidence type="ECO:0000256" key="1">
    <source>
        <dbReference type="SAM" id="MobiDB-lite"/>
    </source>
</evidence>
<gene>
    <name evidence="2" type="ORF">DID88_005302</name>
</gene>
<dbReference type="AlphaFoldDB" id="A0A395IZE8"/>
<dbReference type="Gene3D" id="3.40.50.1820">
    <property type="entry name" value="alpha/beta hydrolase"/>
    <property type="match status" value="1"/>
</dbReference>
<dbReference type="SUPFAM" id="SSF53474">
    <property type="entry name" value="alpha/beta-Hydrolases"/>
    <property type="match status" value="1"/>
</dbReference>
<accession>A0A395IZE8</accession>
<feature type="compositionally biased region" description="Basic and acidic residues" evidence="1">
    <location>
        <begin position="78"/>
        <end position="92"/>
    </location>
</feature>
<dbReference type="InterPro" id="IPR029058">
    <property type="entry name" value="AB_hydrolase_fold"/>
</dbReference>
<dbReference type="Proteomes" id="UP000249056">
    <property type="component" value="Unassembled WGS sequence"/>
</dbReference>
<sequence length="390" mass="43982">MKAFAAENQEEASFQNAAVRGKQADPKPRGYDNELYSFGKVRISNERSLLLYSGVESRDRGDSSSQEKKHSNLTFHLESQDVEKTRNKQSGERLGKKTVNSLLIIGLLAFWFYCLLPRSKSPKEDDLLDEHGWSWEPVPLDWLELTNSSKVVLAVLRKNATSKVKYKGPLFINPGGPNGSGVRTVKDRGKAIHVAVGSNHDLIGFDPRGISVAIDMLEILNKLGYENLRYWGISYGTIIGGTFAAMYPDKIERLGSDGNANYYEWYNGTGIHYNEDTHKVMLAFFQFCHAAGPQNCAFYASTLAEIQGRLEDIYTKLRRFPLQVFPYTNNTVELQYLGITRPKVITYSEVKRAVIYSLFQPLLFFPELAEALASLEVDYGISFLKMAIAR</sequence>
<feature type="region of interest" description="Disordered" evidence="1">
    <location>
        <begin position="57"/>
        <end position="92"/>
    </location>
</feature>